<keyword evidence="2" id="KW-1185">Reference proteome</keyword>
<comment type="caution">
    <text evidence="1">The sequence shown here is derived from an EMBL/GenBank/DDBJ whole genome shotgun (WGS) entry which is preliminary data.</text>
</comment>
<name>A0ACC3DLC2_9PEZI</name>
<accession>A0ACC3DLC2</accession>
<evidence type="ECO:0000313" key="1">
    <source>
        <dbReference type="EMBL" id="KAK3077462.1"/>
    </source>
</evidence>
<dbReference type="Proteomes" id="UP001186974">
    <property type="component" value="Unassembled WGS sequence"/>
</dbReference>
<evidence type="ECO:0000313" key="2">
    <source>
        <dbReference type="Proteomes" id="UP001186974"/>
    </source>
</evidence>
<protein>
    <submittedName>
        <fullName evidence="1">Uncharacterized protein</fullName>
    </submittedName>
</protein>
<proteinExistence type="predicted"/>
<organism evidence="1 2">
    <name type="scientific">Coniosporium uncinatum</name>
    <dbReference type="NCBI Taxonomy" id="93489"/>
    <lineage>
        <taxon>Eukaryota</taxon>
        <taxon>Fungi</taxon>
        <taxon>Dikarya</taxon>
        <taxon>Ascomycota</taxon>
        <taxon>Pezizomycotina</taxon>
        <taxon>Dothideomycetes</taxon>
        <taxon>Dothideomycetes incertae sedis</taxon>
        <taxon>Coniosporium</taxon>
    </lineage>
</organism>
<sequence length="402" mass="45228">MPVQSTLGGRATSEQTTVGRLVDDYMFRHINLDVPDWYINPDHKALLGSAEGASICAATPLTYAPGLLDVLQADTPPSPNFFMTTPTVDGKSWAVYAALLTKDGCDPALYIGSGTDALCGHRKRVAVYHDKENRMLPCYVRALYDGGFDLAHVGLLCWAPIPSPEMVQRARLRFLAVEGTLTNLFFSVIPTCMDDFWADIVPWCREDVVWRSTNSHTALQEGVGDGLNLSEEQLRRREDDRKRRSKERSKKAYVKNTQAMRAQYDLERARDIDAFRLKKRIQAASWTAKNRPKAREGWARGKKKALAERRFYCETCQRVFADSSKLARHNKSTLHKNKSEGVPPTAKALERQAYSARVIADRTFHCAPCNQLFNCASRLEAHNSTRKHLDKHAAVIASQQIS</sequence>
<dbReference type="EMBL" id="JAWDJW010002828">
    <property type="protein sequence ID" value="KAK3077462.1"/>
    <property type="molecule type" value="Genomic_DNA"/>
</dbReference>
<gene>
    <name evidence="1" type="ORF">LTS18_010196</name>
</gene>
<reference evidence="1" key="1">
    <citation type="submission" date="2024-09" db="EMBL/GenBank/DDBJ databases">
        <title>Black Yeasts Isolated from many extreme environments.</title>
        <authorList>
            <person name="Coleine C."/>
            <person name="Stajich J.E."/>
            <person name="Selbmann L."/>
        </authorList>
    </citation>
    <scope>NUCLEOTIDE SEQUENCE</scope>
    <source>
        <strain evidence="1">CCFEE 5737</strain>
    </source>
</reference>